<comment type="similarity">
    <text evidence="1 10">Belongs to the universal ribosomal protein uS5 family.</text>
</comment>
<evidence type="ECO:0000313" key="13">
    <source>
        <dbReference type="Proteomes" id="UP000277633"/>
    </source>
</evidence>
<evidence type="ECO:0000256" key="10">
    <source>
        <dbReference type="RuleBase" id="RU003823"/>
    </source>
</evidence>
<dbReference type="Gene3D" id="3.30.230.10">
    <property type="match status" value="1"/>
</dbReference>
<dbReference type="InterPro" id="IPR020568">
    <property type="entry name" value="Ribosomal_Su5_D2-typ_SF"/>
</dbReference>
<dbReference type="InterPro" id="IPR000851">
    <property type="entry name" value="Ribosomal_uS5"/>
</dbReference>
<keyword evidence="2" id="KW-0699">rRNA-binding</keyword>
<evidence type="ECO:0000259" key="11">
    <source>
        <dbReference type="PROSITE" id="PS50881"/>
    </source>
</evidence>
<feature type="domain" description="S5 DRBM" evidence="11">
    <location>
        <begin position="57"/>
        <end position="120"/>
    </location>
</feature>
<protein>
    <recommendedName>
        <fullName evidence="7">Small ribosomal subunit protein uS5</fullName>
    </recommendedName>
    <alternativeName>
        <fullName evidence="8">30S ribosomal protein S5</fullName>
    </alternativeName>
</protein>
<dbReference type="PANTHER" id="PTHR13718">
    <property type="entry name" value="RIBOSOMAL S SUBUNIT"/>
    <property type="match status" value="1"/>
</dbReference>
<dbReference type="Gene3D" id="3.30.160.20">
    <property type="match status" value="1"/>
</dbReference>
<dbReference type="PROSITE" id="PS50881">
    <property type="entry name" value="S5_DSRBD"/>
    <property type="match status" value="1"/>
</dbReference>
<name>A0A497JH86_9ARCH</name>
<accession>A0A497JH86</accession>
<gene>
    <name evidence="12" type="ORF">DRO07_00405</name>
</gene>
<dbReference type="SUPFAM" id="SSF54211">
    <property type="entry name" value="Ribosomal protein S5 domain 2-like"/>
    <property type="match status" value="1"/>
</dbReference>
<dbReference type="GO" id="GO:0003735">
    <property type="term" value="F:structural constituent of ribosome"/>
    <property type="evidence" value="ECO:0007669"/>
    <property type="project" value="UniProtKB-UniRule"/>
</dbReference>
<dbReference type="InterPro" id="IPR047866">
    <property type="entry name" value="Ribosomal_uS5_arc"/>
</dbReference>
<dbReference type="NCBIfam" id="TIGR01020">
    <property type="entry name" value="uS5_euk_arch"/>
    <property type="match status" value="1"/>
</dbReference>
<evidence type="ECO:0000256" key="6">
    <source>
        <dbReference type="ARBA" id="ARBA00025844"/>
    </source>
</evidence>
<dbReference type="NCBIfam" id="NF003125">
    <property type="entry name" value="PRK04044.1"/>
    <property type="match status" value="1"/>
</dbReference>
<dbReference type="FunFam" id="3.30.230.10:FF:000004">
    <property type="entry name" value="40S ribosomal protein S2"/>
    <property type="match status" value="1"/>
</dbReference>
<dbReference type="InterPro" id="IPR005324">
    <property type="entry name" value="Ribosomal_uS5_C"/>
</dbReference>
<dbReference type="EMBL" id="QMWO01000007">
    <property type="protein sequence ID" value="RLG70365.1"/>
    <property type="molecule type" value="Genomic_DNA"/>
</dbReference>
<evidence type="ECO:0000256" key="3">
    <source>
        <dbReference type="ARBA" id="ARBA00022884"/>
    </source>
</evidence>
<dbReference type="PANTHER" id="PTHR13718:SF4">
    <property type="entry name" value="40S RIBOSOMAL PROTEIN S2"/>
    <property type="match status" value="1"/>
</dbReference>
<dbReference type="Pfam" id="PF00333">
    <property type="entry name" value="Ribosomal_S5"/>
    <property type="match status" value="1"/>
</dbReference>
<evidence type="ECO:0000256" key="2">
    <source>
        <dbReference type="ARBA" id="ARBA00022730"/>
    </source>
</evidence>
<evidence type="ECO:0000256" key="4">
    <source>
        <dbReference type="ARBA" id="ARBA00022980"/>
    </source>
</evidence>
<dbReference type="AlphaFoldDB" id="A0A497JH86"/>
<evidence type="ECO:0000256" key="7">
    <source>
        <dbReference type="ARBA" id="ARBA00035255"/>
    </source>
</evidence>
<evidence type="ECO:0000256" key="9">
    <source>
        <dbReference type="PROSITE-ProRule" id="PRU00268"/>
    </source>
</evidence>
<proteinExistence type="inferred from homology"/>
<dbReference type="InterPro" id="IPR013810">
    <property type="entry name" value="Ribosomal_uS5_N"/>
</dbReference>
<evidence type="ECO:0000256" key="1">
    <source>
        <dbReference type="ARBA" id="ARBA00008945"/>
    </source>
</evidence>
<evidence type="ECO:0000256" key="8">
    <source>
        <dbReference type="ARBA" id="ARBA00035519"/>
    </source>
</evidence>
<keyword evidence="3" id="KW-0694">RNA-binding</keyword>
<dbReference type="Pfam" id="PF03719">
    <property type="entry name" value="Ribosomal_S5_C"/>
    <property type="match status" value="1"/>
</dbReference>
<keyword evidence="5 9" id="KW-0687">Ribonucleoprotein</keyword>
<dbReference type="Proteomes" id="UP000277633">
    <property type="component" value="Unassembled WGS sequence"/>
</dbReference>
<dbReference type="GO" id="GO:0019843">
    <property type="term" value="F:rRNA binding"/>
    <property type="evidence" value="ECO:0007669"/>
    <property type="project" value="UniProtKB-KW"/>
</dbReference>
<evidence type="ECO:0000313" key="12">
    <source>
        <dbReference type="EMBL" id="RLG70365.1"/>
    </source>
</evidence>
<organism evidence="12 13">
    <name type="scientific">Candidatus Iainarchaeum sp</name>
    <dbReference type="NCBI Taxonomy" id="3101447"/>
    <lineage>
        <taxon>Archaea</taxon>
        <taxon>Candidatus Iainarchaeota</taxon>
        <taxon>Candidatus Iainarchaeia</taxon>
        <taxon>Candidatus Iainarchaeales</taxon>
        <taxon>Candidatus Iainarchaeaceae</taxon>
        <taxon>Candidatus Iainarchaeum</taxon>
    </lineage>
</organism>
<dbReference type="GO" id="GO:0006412">
    <property type="term" value="P:translation"/>
    <property type="evidence" value="ECO:0007669"/>
    <property type="project" value="InterPro"/>
</dbReference>
<evidence type="ECO:0000256" key="5">
    <source>
        <dbReference type="ARBA" id="ARBA00023274"/>
    </source>
</evidence>
<sequence>MSDGKATEKEEALKEWVPRTELGKLVLNGKIKSLEEILLSNRKIMEPEIVDYLEPDMQTLTVDVKKTARVVRAGRKFSFRAAVLIGNKKGIIGIGMAKDREKWPAIRKAEKNAKLNLILVKRGCGSWECGCNEEHSVPFQVTGKCASVRVTLIPAPKGVGLVVGNKIKPVMEFAGIKDVWSKTKGNTSTTLNFVRAAIDALRRTLKVKQSPDMERKIVKVTK</sequence>
<comment type="subunit">
    <text evidence="6">Part of the 30S ribosomal subunit. Contacts protein S4.</text>
</comment>
<keyword evidence="4 9" id="KW-0689">Ribosomal protein</keyword>
<dbReference type="GO" id="GO:0022627">
    <property type="term" value="C:cytosolic small ribosomal subunit"/>
    <property type="evidence" value="ECO:0007669"/>
    <property type="project" value="TreeGrafter"/>
</dbReference>
<dbReference type="SUPFAM" id="SSF54768">
    <property type="entry name" value="dsRNA-binding domain-like"/>
    <property type="match status" value="1"/>
</dbReference>
<dbReference type="InterPro" id="IPR014721">
    <property type="entry name" value="Ribsml_uS5_D2-typ_fold_subgr"/>
</dbReference>
<reference evidence="12 13" key="1">
    <citation type="submission" date="2018-06" db="EMBL/GenBank/DDBJ databases">
        <title>Extensive metabolic versatility and redundancy in microbially diverse, dynamic hydrothermal sediments.</title>
        <authorList>
            <person name="Dombrowski N."/>
            <person name="Teske A."/>
            <person name="Baker B.J."/>
        </authorList>
    </citation>
    <scope>NUCLEOTIDE SEQUENCE [LARGE SCALE GENOMIC DNA]</scope>
    <source>
        <strain evidence="12">B9_G13</strain>
    </source>
</reference>
<comment type="caution">
    <text evidence="12">The sequence shown here is derived from an EMBL/GenBank/DDBJ whole genome shotgun (WGS) entry which is preliminary data.</text>
</comment>
<dbReference type="InterPro" id="IPR005711">
    <property type="entry name" value="Ribosomal_uS5_euk/arc"/>
</dbReference>